<dbReference type="EMBL" id="GIFC01000850">
    <property type="protein sequence ID" value="MXU82933.1"/>
    <property type="molecule type" value="Transcribed_RNA"/>
</dbReference>
<keyword evidence="1" id="KW-0812">Transmembrane</keyword>
<keyword evidence="1" id="KW-0472">Membrane</keyword>
<accession>A0A6B0UA87</accession>
<keyword evidence="1" id="KW-1133">Transmembrane helix</keyword>
<protein>
    <submittedName>
        <fullName evidence="2">Uncharacterized protein</fullName>
    </submittedName>
</protein>
<evidence type="ECO:0000256" key="1">
    <source>
        <dbReference type="SAM" id="Phobius"/>
    </source>
</evidence>
<feature type="transmembrane region" description="Helical" evidence="1">
    <location>
        <begin position="36"/>
        <end position="56"/>
    </location>
</feature>
<organism evidence="2">
    <name type="scientific">Ixodes ricinus</name>
    <name type="common">Common tick</name>
    <name type="synonym">Acarus ricinus</name>
    <dbReference type="NCBI Taxonomy" id="34613"/>
    <lineage>
        <taxon>Eukaryota</taxon>
        <taxon>Metazoa</taxon>
        <taxon>Ecdysozoa</taxon>
        <taxon>Arthropoda</taxon>
        <taxon>Chelicerata</taxon>
        <taxon>Arachnida</taxon>
        <taxon>Acari</taxon>
        <taxon>Parasitiformes</taxon>
        <taxon>Ixodida</taxon>
        <taxon>Ixodoidea</taxon>
        <taxon>Ixodidae</taxon>
        <taxon>Ixodinae</taxon>
        <taxon>Ixodes</taxon>
    </lineage>
</organism>
<name>A0A6B0UA87_IXORI</name>
<reference evidence="2" key="1">
    <citation type="submission" date="2019-12" db="EMBL/GenBank/DDBJ databases">
        <title>An insight into the sialome of adult female Ixodes ricinus ticks feeding for 6 days.</title>
        <authorList>
            <person name="Perner J."/>
            <person name="Ribeiro J.M.C."/>
        </authorList>
    </citation>
    <scope>NUCLEOTIDE SEQUENCE</scope>
    <source>
        <strain evidence="2">Semi-engorged</strain>
        <tissue evidence="2">Salivary glands</tissue>
    </source>
</reference>
<proteinExistence type="predicted"/>
<evidence type="ECO:0000313" key="2">
    <source>
        <dbReference type="EMBL" id="MXU82933.1"/>
    </source>
</evidence>
<sequence length="72" mass="8305">MTRKRIWMPQSGVWALVAWQWPPILSTKRVWLMWPHSRMLTLAISCVLSIVLWKALMNWSTAVVASDALAGR</sequence>
<dbReference type="AlphaFoldDB" id="A0A6B0UA87"/>